<evidence type="ECO:0000256" key="4">
    <source>
        <dbReference type="ARBA" id="ARBA00022989"/>
    </source>
</evidence>
<comment type="similarity">
    <text evidence="6">Belongs to the binding-protein-dependent transport system permease family.</text>
</comment>
<proteinExistence type="inferred from homology"/>
<evidence type="ECO:0000256" key="1">
    <source>
        <dbReference type="ARBA" id="ARBA00004141"/>
    </source>
</evidence>
<dbReference type="PANTHER" id="PTHR43496:SF1">
    <property type="entry name" value="POLYGALACTURONAN_RHAMNOGALACTURONAN TRANSPORT SYSTEM PERMEASE PROTEIN YTEP"/>
    <property type="match status" value="1"/>
</dbReference>
<sequence>MSCRQTHCRERVGGNTLNWNENLQRLLLLIIAAALAVSILLPLGALFERAFMNEEGEWIGVSNVFTYLASPALAQSLANTMFVSVISTIISVALAFAYAFGIVRTMMRGKTFFRYAALLPLFAPSMMHGLALTFMFGNQGYVTTGFFGLLPTGWDIHLYGPVGIIISEVVFTFPQAFLIMVVALSMSDFRLYEAAETLGAGQMRKFFTVTLPGVKYGLISAFFVCFTLVFTDFGAPKIVGGQYNVLATDMYKYVIGQQNMSMGATVGLVLILPAILAFAVDRYLERKQKSVVSAKAVPFQLKRRPGRDRLYTIYCSVIAGAILILLLTVVYGSFVKLWPYNLSLTLDHFDFTKVAGGTGLEPFWNSLKVSFLTAIIGTIVTYLSAYAIEKLKVWKPLRLLGYFLSIIPLALPGLVLGLSYIFFFNQKSNPLNGLYGTIWILVLVNIVHFFSVAFITATTALKKLDNEYEYASDSMGVPFYRTLFKVTVPITIPAILEMGIYFFINSMVTISAVVFLYAPDLKLASVMIVNMDDAGDIAPASAMSILIVGTSILVRIAYEWGTAKLRRRSAKWQSRSQDM</sequence>
<evidence type="ECO:0000256" key="6">
    <source>
        <dbReference type="RuleBase" id="RU363032"/>
    </source>
</evidence>
<feature type="transmembrane region" description="Helical" evidence="6">
    <location>
        <begin position="260"/>
        <end position="280"/>
    </location>
</feature>
<feature type="transmembrane region" description="Helical" evidence="6">
    <location>
        <begin position="369"/>
        <end position="388"/>
    </location>
</feature>
<evidence type="ECO:0000313" key="9">
    <source>
        <dbReference type="Proteomes" id="UP000190188"/>
    </source>
</evidence>
<feature type="domain" description="ABC transmembrane type-1" evidence="7">
    <location>
        <begin position="363"/>
        <end position="558"/>
    </location>
</feature>
<dbReference type="GO" id="GO:0005886">
    <property type="term" value="C:plasma membrane"/>
    <property type="evidence" value="ECO:0007669"/>
    <property type="project" value="UniProtKB-SubCell"/>
</dbReference>
<reference evidence="8 9" key="1">
    <citation type="submission" date="2017-01" db="EMBL/GenBank/DDBJ databases">
        <title>Genome analysis of Paenibacillus selenitrireducens ES3-24.</title>
        <authorList>
            <person name="Xu D."/>
            <person name="Yao R."/>
            <person name="Zheng S."/>
        </authorList>
    </citation>
    <scope>NUCLEOTIDE SEQUENCE [LARGE SCALE GENOMIC DNA]</scope>
    <source>
        <strain evidence="8 9">ES3-24</strain>
    </source>
</reference>
<evidence type="ECO:0000313" key="8">
    <source>
        <dbReference type="EMBL" id="OPA77682.1"/>
    </source>
</evidence>
<comment type="caution">
    <text evidence="8">The sequence shown here is derived from an EMBL/GenBank/DDBJ whole genome shotgun (WGS) entry which is preliminary data.</text>
</comment>
<dbReference type="EMBL" id="MSZX01000005">
    <property type="protein sequence ID" value="OPA77682.1"/>
    <property type="molecule type" value="Genomic_DNA"/>
</dbReference>
<dbReference type="InterPro" id="IPR017664">
    <property type="entry name" value="AminoethylPonate_ABC_perm-1"/>
</dbReference>
<dbReference type="CDD" id="cd06261">
    <property type="entry name" value="TM_PBP2"/>
    <property type="match status" value="2"/>
</dbReference>
<feature type="transmembrane region" description="Helical" evidence="6">
    <location>
        <begin position="206"/>
        <end position="230"/>
    </location>
</feature>
<comment type="subcellular location">
    <subcellularLocation>
        <location evidence="6">Cell membrane</location>
        <topology evidence="6">Multi-pass membrane protein</topology>
    </subcellularLocation>
    <subcellularLocation>
        <location evidence="1">Membrane</location>
        <topology evidence="1">Multi-pass membrane protein</topology>
    </subcellularLocation>
</comment>
<keyword evidence="2 6" id="KW-0813">Transport</keyword>
<dbReference type="InterPro" id="IPR000515">
    <property type="entry name" value="MetI-like"/>
</dbReference>
<feature type="transmembrane region" description="Helical" evidence="6">
    <location>
        <begin position="400"/>
        <end position="422"/>
    </location>
</feature>
<evidence type="ECO:0000256" key="2">
    <source>
        <dbReference type="ARBA" id="ARBA00022448"/>
    </source>
</evidence>
<keyword evidence="3 6" id="KW-0812">Transmembrane</keyword>
<feature type="transmembrane region" description="Helical" evidence="6">
    <location>
        <begin position="538"/>
        <end position="558"/>
    </location>
</feature>
<feature type="domain" description="ABC transmembrane type-1" evidence="7">
    <location>
        <begin position="77"/>
        <end position="281"/>
    </location>
</feature>
<gene>
    <name evidence="8" type="ORF">BVG16_14665</name>
</gene>
<keyword evidence="9" id="KW-1185">Reference proteome</keyword>
<evidence type="ECO:0000256" key="3">
    <source>
        <dbReference type="ARBA" id="ARBA00022692"/>
    </source>
</evidence>
<dbReference type="NCBIfam" id="TIGR03262">
    <property type="entry name" value="PhnU2"/>
    <property type="match status" value="1"/>
</dbReference>
<dbReference type="Proteomes" id="UP000190188">
    <property type="component" value="Unassembled WGS sequence"/>
</dbReference>
<dbReference type="InterPro" id="IPR035906">
    <property type="entry name" value="MetI-like_sf"/>
</dbReference>
<keyword evidence="5 6" id="KW-0472">Membrane</keyword>
<dbReference type="Gene3D" id="1.10.3720.10">
    <property type="entry name" value="MetI-like"/>
    <property type="match status" value="2"/>
</dbReference>
<feature type="transmembrane region" description="Helical" evidence="6">
    <location>
        <begin position="311"/>
        <end position="334"/>
    </location>
</feature>
<dbReference type="GO" id="GO:0055085">
    <property type="term" value="P:transmembrane transport"/>
    <property type="evidence" value="ECO:0007669"/>
    <property type="project" value="InterPro"/>
</dbReference>
<dbReference type="AlphaFoldDB" id="A0A1T2XD31"/>
<feature type="transmembrane region" description="Helical" evidence="6">
    <location>
        <begin position="81"/>
        <end position="103"/>
    </location>
</feature>
<organism evidence="8 9">
    <name type="scientific">Paenibacillus selenitireducens</name>
    <dbReference type="NCBI Taxonomy" id="1324314"/>
    <lineage>
        <taxon>Bacteria</taxon>
        <taxon>Bacillati</taxon>
        <taxon>Bacillota</taxon>
        <taxon>Bacilli</taxon>
        <taxon>Bacillales</taxon>
        <taxon>Paenibacillaceae</taxon>
        <taxon>Paenibacillus</taxon>
    </lineage>
</organism>
<dbReference type="Pfam" id="PF00528">
    <property type="entry name" value="BPD_transp_1"/>
    <property type="match status" value="2"/>
</dbReference>
<keyword evidence="4 6" id="KW-1133">Transmembrane helix</keyword>
<feature type="transmembrane region" description="Helical" evidence="6">
    <location>
        <begin position="115"/>
        <end position="136"/>
    </location>
</feature>
<protein>
    <submittedName>
        <fullName evidence="8">Phosphonate ABC transporter permease</fullName>
    </submittedName>
</protein>
<accession>A0A1T2XD31</accession>
<evidence type="ECO:0000256" key="5">
    <source>
        <dbReference type="ARBA" id="ARBA00023136"/>
    </source>
</evidence>
<feature type="transmembrane region" description="Helical" evidence="6">
    <location>
        <begin position="156"/>
        <end position="185"/>
    </location>
</feature>
<dbReference type="PROSITE" id="PS50928">
    <property type="entry name" value="ABC_TM1"/>
    <property type="match status" value="2"/>
</dbReference>
<feature type="transmembrane region" description="Helical" evidence="6">
    <location>
        <begin position="434"/>
        <end position="455"/>
    </location>
</feature>
<name>A0A1T2XD31_9BACL</name>
<feature type="transmembrane region" description="Helical" evidence="6">
    <location>
        <begin position="26"/>
        <end position="46"/>
    </location>
</feature>
<evidence type="ECO:0000259" key="7">
    <source>
        <dbReference type="PROSITE" id="PS50928"/>
    </source>
</evidence>
<dbReference type="STRING" id="1324314.BVG16_14665"/>
<feature type="transmembrane region" description="Helical" evidence="6">
    <location>
        <begin position="500"/>
        <end position="518"/>
    </location>
</feature>
<dbReference type="PANTHER" id="PTHR43496">
    <property type="entry name" value="PROTEIN LPLB"/>
    <property type="match status" value="1"/>
</dbReference>
<dbReference type="SUPFAM" id="SSF161098">
    <property type="entry name" value="MetI-like"/>
    <property type="match status" value="2"/>
</dbReference>